<dbReference type="InterPro" id="IPR046341">
    <property type="entry name" value="SET_dom_sf"/>
</dbReference>
<dbReference type="Pfam" id="PF00856">
    <property type="entry name" value="SET"/>
    <property type="match status" value="1"/>
</dbReference>
<proteinExistence type="predicted"/>
<dbReference type="Proteomes" id="UP000030746">
    <property type="component" value="Unassembled WGS sequence"/>
</dbReference>
<dbReference type="InterPro" id="IPR001214">
    <property type="entry name" value="SET_dom"/>
</dbReference>
<dbReference type="GO" id="GO:0008270">
    <property type="term" value="F:zinc ion binding"/>
    <property type="evidence" value="ECO:0007669"/>
    <property type="project" value="UniProtKB-KW"/>
</dbReference>
<dbReference type="Pfam" id="PF13181">
    <property type="entry name" value="TPR_8"/>
    <property type="match status" value="1"/>
</dbReference>
<dbReference type="GO" id="GO:0032259">
    <property type="term" value="P:methylation"/>
    <property type="evidence" value="ECO:0007669"/>
    <property type="project" value="UniProtKB-KW"/>
</dbReference>
<dbReference type="OMA" id="EHWARAK"/>
<dbReference type="InterPro" id="IPR011990">
    <property type="entry name" value="TPR-like_helical_dom_sf"/>
</dbReference>
<dbReference type="InterPro" id="IPR002893">
    <property type="entry name" value="Znf_MYND"/>
</dbReference>
<evidence type="ECO:0000256" key="2">
    <source>
        <dbReference type="ARBA" id="ARBA00022679"/>
    </source>
</evidence>
<evidence type="ECO:0000313" key="10">
    <source>
        <dbReference type="EMBL" id="ESO95080.1"/>
    </source>
</evidence>
<dbReference type="GO" id="GO:0042799">
    <property type="term" value="F:histone H4K20 methyltransferase activity"/>
    <property type="evidence" value="ECO:0007669"/>
    <property type="project" value="TreeGrafter"/>
</dbReference>
<dbReference type="Gene3D" id="6.10.140.2220">
    <property type="match status" value="2"/>
</dbReference>
<dbReference type="Gene3D" id="2.170.270.10">
    <property type="entry name" value="SET domain"/>
    <property type="match status" value="1"/>
</dbReference>
<dbReference type="PANTHER" id="PTHR46402:SF2">
    <property type="entry name" value="HISTONE-LYSINE N-TRIMETHYLTRANSFERASE SMYD5"/>
    <property type="match status" value="1"/>
</dbReference>
<dbReference type="PROSITE" id="PS50280">
    <property type="entry name" value="SET"/>
    <property type="match status" value="1"/>
</dbReference>
<dbReference type="CTD" id="20248832"/>
<reference evidence="10 11" key="1">
    <citation type="journal article" date="2013" name="Nature">
        <title>Insights into bilaterian evolution from three spiralian genomes.</title>
        <authorList>
            <person name="Simakov O."/>
            <person name="Marletaz F."/>
            <person name="Cho S.J."/>
            <person name="Edsinger-Gonzales E."/>
            <person name="Havlak P."/>
            <person name="Hellsten U."/>
            <person name="Kuo D.H."/>
            <person name="Larsson T."/>
            <person name="Lv J."/>
            <person name="Arendt D."/>
            <person name="Savage R."/>
            <person name="Osoegawa K."/>
            <person name="de Jong P."/>
            <person name="Grimwood J."/>
            <person name="Chapman J.A."/>
            <person name="Shapiro H."/>
            <person name="Aerts A."/>
            <person name="Otillar R.P."/>
            <person name="Terry A.Y."/>
            <person name="Boore J.L."/>
            <person name="Grigoriev I.V."/>
            <person name="Lindberg D.R."/>
            <person name="Seaver E.C."/>
            <person name="Weisblat D.A."/>
            <person name="Putnam N.H."/>
            <person name="Rokhsar D.S."/>
        </authorList>
    </citation>
    <scope>NUCLEOTIDE SEQUENCE [LARGE SCALE GENOMIC DNA]</scope>
</reference>
<evidence type="ECO:0000256" key="3">
    <source>
        <dbReference type="ARBA" id="ARBA00022691"/>
    </source>
</evidence>
<dbReference type="PANTHER" id="PTHR46402">
    <property type="entry name" value="SET AND MYND DOMAIN-CONTAINING PROTEIN 5"/>
    <property type="match status" value="1"/>
</dbReference>
<feature type="domain" description="MYND-type" evidence="9">
    <location>
        <begin position="680"/>
        <end position="722"/>
    </location>
</feature>
<feature type="domain" description="MYND-type" evidence="9">
    <location>
        <begin position="359"/>
        <end position="426"/>
    </location>
</feature>
<dbReference type="RefSeq" id="XP_009054274.1">
    <property type="nucleotide sequence ID" value="XM_009056026.1"/>
</dbReference>
<evidence type="ECO:0000256" key="7">
    <source>
        <dbReference type="PROSITE-ProRule" id="PRU00134"/>
    </source>
</evidence>
<dbReference type="HOGENOM" id="CLU_379606_0_0_1"/>
<name>V4AK22_LOTGI</name>
<keyword evidence="4" id="KW-0479">Metal-binding</keyword>
<evidence type="ECO:0008006" key="12">
    <source>
        <dbReference type="Google" id="ProtNLM"/>
    </source>
</evidence>
<dbReference type="SUPFAM" id="SSF82199">
    <property type="entry name" value="SET domain"/>
    <property type="match status" value="1"/>
</dbReference>
<dbReference type="Gene3D" id="1.25.40.10">
    <property type="entry name" value="Tetratricopeptide repeat domain"/>
    <property type="match status" value="2"/>
</dbReference>
<dbReference type="GO" id="GO:0045814">
    <property type="term" value="P:negative regulation of gene expression, epigenetic"/>
    <property type="evidence" value="ECO:0007669"/>
    <property type="project" value="TreeGrafter"/>
</dbReference>
<dbReference type="SUPFAM" id="SSF144232">
    <property type="entry name" value="HIT/MYND zinc finger-like"/>
    <property type="match status" value="2"/>
</dbReference>
<dbReference type="PROSITE" id="PS50865">
    <property type="entry name" value="ZF_MYND_2"/>
    <property type="match status" value="2"/>
</dbReference>
<organism evidence="10 11">
    <name type="scientific">Lottia gigantea</name>
    <name type="common">Giant owl limpet</name>
    <dbReference type="NCBI Taxonomy" id="225164"/>
    <lineage>
        <taxon>Eukaryota</taxon>
        <taxon>Metazoa</taxon>
        <taxon>Spiralia</taxon>
        <taxon>Lophotrochozoa</taxon>
        <taxon>Mollusca</taxon>
        <taxon>Gastropoda</taxon>
        <taxon>Patellogastropoda</taxon>
        <taxon>Lottioidea</taxon>
        <taxon>Lottiidae</taxon>
        <taxon>Lottia</taxon>
    </lineage>
</organism>
<dbReference type="Pfam" id="PF01753">
    <property type="entry name" value="zf-MYND"/>
    <property type="match status" value="2"/>
</dbReference>
<keyword evidence="6" id="KW-0862">Zinc</keyword>
<keyword evidence="2" id="KW-0808">Transferase</keyword>
<dbReference type="EMBL" id="KB201701">
    <property type="protein sequence ID" value="ESO95080.1"/>
    <property type="molecule type" value="Genomic_DNA"/>
</dbReference>
<sequence>MGELDTKAEIELRKLENDGQILFENQNYEEAREKYSALIAATDVEDPHILLKRARCHMNLNDYQSAYADAKHAYKINPKSLEACILCGQASTQILLFEEALNYFNDGLKIDPKNKTITLNLKNLHSKILSDYNEKGKGAETTYSAVKFCTQDPYPGDSDLLNLEYEILAKKYKIPSEDKVNFDAVNKEEAAKHAALAFRLRNQDLSSAIHQCTLALSNEPPNLIYRQLRADMYLEKGDHVKALSDMWAIPKQNRGPDIWKAGGKVLMSLELPISAEFWFRRATKLSKEGDDEAAMLFQQVRVDRLYRPLTAGYPVKVEFKQFGRGVYATEDIKEGDIAFVDSPVVRAMISNPEHKIEACSHCARSLLTAAQYFGDALETMTEEEKELVNIHWPDVTPIYCDDCRRVKYCSDDCRLEAWDLYHQIICPKLNPASSELYDLLDNEGWGIRDDGTKGEIWGGHYSLMILANIWASIIMEAKRLMITDGATTATVTHWAKAKAPYRRFIAYGTTSAISRMPHMLPVFRRVFKNSGHEGVVFNVTEEEFNGRYYQATCNLQEFSARSTPYHAFMKKLSTDLRGFQMIKYLEKSPPYAGFCGMFPLHACLNHSCCNNVEIRDGDCNGTPGVNVVAKRFIKTGEELFTSYIDNKLSRNIRRAWLYKSFNFWCQCPQCTFEGEDKKECTNCNAKSESEKAFPCCSKCKRAWYCSVKCQKEAWRRGHKNICSKQKSGTA</sequence>
<feature type="domain" description="SET" evidence="8">
    <location>
        <begin position="315"/>
        <end position="644"/>
    </location>
</feature>
<dbReference type="KEGG" id="lgi:LOTGIDRAFT_232186"/>
<keyword evidence="3" id="KW-0949">S-adenosyl-L-methionine</keyword>
<evidence type="ECO:0000313" key="11">
    <source>
        <dbReference type="Proteomes" id="UP000030746"/>
    </source>
</evidence>
<keyword evidence="5 7" id="KW-0863">Zinc-finger</keyword>
<keyword evidence="11" id="KW-1185">Reference proteome</keyword>
<dbReference type="PROSITE" id="PS01360">
    <property type="entry name" value="ZF_MYND_1"/>
    <property type="match status" value="1"/>
</dbReference>
<gene>
    <name evidence="10" type="ORF">LOTGIDRAFT_232186</name>
</gene>
<dbReference type="InterPro" id="IPR019734">
    <property type="entry name" value="TPR_rpt"/>
</dbReference>
<dbReference type="GeneID" id="20248832"/>
<keyword evidence="1" id="KW-0489">Methyltransferase</keyword>
<evidence type="ECO:0000256" key="4">
    <source>
        <dbReference type="ARBA" id="ARBA00022723"/>
    </source>
</evidence>
<dbReference type="SMART" id="SM00028">
    <property type="entry name" value="TPR"/>
    <property type="match status" value="2"/>
</dbReference>
<evidence type="ECO:0000259" key="9">
    <source>
        <dbReference type="PROSITE" id="PS50865"/>
    </source>
</evidence>
<dbReference type="CDD" id="cd20071">
    <property type="entry name" value="SET_SMYD"/>
    <property type="match status" value="1"/>
</dbReference>
<accession>V4AK22</accession>
<dbReference type="SUPFAM" id="SSF48452">
    <property type="entry name" value="TPR-like"/>
    <property type="match status" value="2"/>
</dbReference>
<dbReference type="OrthoDB" id="438641at2759"/>
<protein>
    <recommendedName>
        <fullName evidence="12">MYND-type domain-containing protein</fullName>
    </recommendedName>
</protein>
<dbReference type="AlphaFoldDB" id="V4AK22"/>
<evidence type="ECO:0000259" key="8">
    <source>
        <dbReference type="PROSITE" id="PS50280"/>
    </source>
</evidence>
<evidence type="ECO:0000256" key="5">
    <source>
        <dbReference type="ARBA" id="ARBA00022771"/>
    </source>
</evidence>
<evidence type="ECO:0000256" key="1">
    <source>
        <dbReference type="ARBA" id="ARBA00022603"/>
    </source>
</evidence>
<evidence type="ECO:0000256" key="6">
    <source>
        <dbReference type="ARBA" id="ARBA00022833"/>
    </source>
</evidence>
<dbReference type="STRING" id="225164.V4AK22"/>